<keyword evidence="3" id="KW-1185">Reference proteome</keyword>
<evidence type="ECO:0000259" key="1">
    <source>
        <dbReference type="Pfam" id="PF06605"/>
    </source>
</evidence>
<reference evidence="2 3" key="1">
    <citation type="submission" date="2016-10" db="EMBL/GenBank/DDBJ databases">
        <authorList>
            <person name="de Groot N.N."/>
        </authorList>
    </citation>
    <scope>NUCLEOTIDE SEQUENCE [LARGE SCALE GENOMIC DNA]</scope>
    <source>
        <strain evidence="2 3">DSM 12272</strain>
    </source>
</reference>
<evidence type="ECO:0000313" key="3">
    <source>
        <dbReference type="Proteomes" id="UP000198597"/>
    </source>
</evidence>
<dbReference type="NCBIfam" id="TIGR01665">
    <property type="entry name" value="put_anti_recept"/>
    <property type="match status" value="1"/>
</dbReference>
<protein>
    <submittedName>
        <fullName evidence="2">Phage minor structural protein, N-terminal region</fullName>
    </submittedName>
</protein>
<name>A0A1H0N6V9_9CLOT</name>
<dbReference type="Proteomes" id="UP000198597">
    <property type="component" value="Unassembled WGS sequence"/>
</dbReference>
<dbReference type="OrthoDB" id="5090100at2"/>
<dbReference type="InterPro" id="IPR007119">
    <property type="entry name" value="Phage_tail_spike_N"/>
</dbReference>
<feature type="domain" description="Tail spike" evidence="1">
    <location>
        <begin position="85"/>
        <end position="316"/>
    </location>
</feature>
<dbReference type="EMBL" id="FNJM01000001">
    <property type="protein sequence ID" value="SDO88424.1"/>
    <property type="molecule type" value="Genomic_DNA"/>
</dbReference>
<dbReference type="Gene3D" id="2.60.120.260">
    <property type="entry name" value="Galactose-binding domain-like"/>
    <property type="match status" value="1"/>
</dbReference>
<evidence type="ECO:0000313" key="2">
    <source>
        <dbReference type="EMBL" id="SDO88424.1"/>
    </source>
</evidence>
<accession>A0A1H0N6V9</accession>
<sequence length="1568" mass="171588">MLQLYDLNKVKIAGLKNYKDYCIESNLSNGDKKLSFLYPLKMSNEIVAEGYIRTKTDEFVIKELGTAGEWKTIKADLNVEDLEGNVFEHFDTTNKTINESLTLALAGTGWIVGTCNVTRRRTVRKTNSSTWEIIQEAKKNYRAEIEFDTLNKKINIFERCGTDKGTYFIESLNLKDLDVQSNSYDFYTRIIAIGKDDLRVTLENYQYSSKKKTFIWVDDRYTDINALTEDAMAKLNELSKPYRAYSANVIDLASMNIEYKDILNYKLGDTITLISKDKEIKEKQRIVKIVEYPEEPERNTCEIANTTLKFEDLQKEFQDTSNTVNNITVDDGTIDGNAINGISSKKIYDLEANVVRITDLTAVNAKIEHLYADKADIGSLNAVIANIGILNVTKANITDLKAINASITDLKADKANILDLKATNARVNVLEADTGNIQTLLAGNLTSTNIQSLNLTSDKVTVANGFIKNAMIDTVDVSKINAGIINTNKFTIKSADGGIEIVGATQQFKDKNGKVRIQMGKDTQGNFNFILRGEDGVTALIDHTGIKKDAIANDLIVKEMIGADAIGEKQLDYSSFAEGFNKDTNTTTLKATKIKLDNQNQTLDLAFNGLKSQADGTKNLTESHTTSIGVQQGKIDTLISDTSIVKDGVTTKLKDEYSKTVATVNSSVETIGKHTTLLDAHTGDIKKVTTDVVEVNKSLDGITTRVGSSETSIDGINKSVSTANNEILQLKTTISLKVCQTNIDTAITNIVVGGRNLIRNSSKPVTTNSWSGAIIRNSILLDENTFIITNTSSTSEKYASTQRCKLEGGKEYTFSIKVFLETNVDSIDVFFLMRKKDSIKDWDYAPQFINMYKSIKGEWITLTATMKIPIDVYDGYIRIDNNKANGPTGNTLWFTNIKLEEGNKATSYVSAPEDVDQQIADTITINTTNINQAKAEILLETNAIKLAVSSVDSTVTATTKTANSALTNAGTATTAAQKAATAAKNAQDGVESISGSVRNLKDSTEKTISITNNKLADVAIELNGITSRVSAEEKKSTSIDNKVIAQDTRLKAAELKITDSAIISTVQATITTAKTDAINSANASTDGKLNAYSNTSAMTSAINQSANSIKQEVSNTYITTGNANNTFATKGSVVLTDSEWRATFKSSGGYNLIPNGKALLNTNGWRNNGGTRFNREYYEMGSAFAMSMPNGINFEGWIKLERGVDYVYSAKFYSDVAGSGSASTPLHFWVGTSEANNSFVTVIDHNQGTILARWQDLYVHFITRPDVDTFFKPFIYGGPTTAVASITNIMLAKGTMVTPWVPNSNEVYSGNTSIDSGGVTIYNGAIRVLDGAGNEVLKGDASGISFSGRLQPRDNQIKLFGENCKIDASGGALRMQLNPYDYVLIDTAYTRFFNGNSNNGTNFVSLGVDGQGHTSLFGKTTMLKLLGSGTPSVQARWAGDGGYCMIQASSFTVSSSEVFKENIMSPDTVNFKDILMSSTIKEYNLKKDLEQIEKMPTVLLPNGENPIKADVKIGVILEELSEDGRAFMHPSSSDGIDLYSMCSILWKNVQNQQLTIEELNKKLEQLLK</sequence>
<proteinExistence type="predicted"/>
<dbReference type="InterPro" id="IPR010572">
    <property type="entry name" value="Tail_dom"/>
</dbReference>
<dbReference type="STRING" id="94869.SAMN04488529_101715"/>
<dbReference type="RefSeq" id="WP_139164810.1">
    <property type="nucleotide sequence ID" value="NZ_FNJM01000001.1"/>
</dbReference>
<organism evidence="2 3">
    <name type="scientific">Clostridium gasigenes</name>
    <dbReference type="NCBI Taxonomy" id="94869"/>
    <lineage>
        <taxon>Bacteria</taxon>
        <taxon>Bacillati</taxon>
        <taxon>Bacillota</taxon>
        <taxon>Clostridia</taxon>
        <taxon>Eubacteriales</taxon>
        <taxon>Clostridiaceae</taxon>
        <taxon>Clostridium</taxon>
    </lineage>
</organism>
<dbReference type="Pfam" id="PF06605">
    <property type="entry name" value="Prophage_tail"/>
    <property type="match status" value="1"/>
</dbReference>
<gene>
    <name evidence="2" type="ORF">SAMN04488529_101715</name>
</gene>